<name>A0A8H5VXY2_9HYPO</name>
<feature type="region of interest" description="Disordered" evidence="1">
    <location>
        <begin position="34"/>
        <end position="92"/>
    </location>
</feature>
<evidence type="ECO:0000313" key="2">
    <source>
        <dbReference type="EMBL" id="KAF5638570.1"/>
    </source>
</evidence>
<gene>
    <name evidence="2" type="ORF">FTJAE_5233</name>
</gene>
<reference evidence="2 3" key="1">
    <citation type="submission" date="2020-05" db="EMBL/GenBank/DDBJ databases">
        <title>Identification and distribution of gene clusters putatively required for synthesis of sphingolipid metabolism inhibitors in phylogenetically diverse species of the filamentous fungus Fusarium.</title>
        <authorList>
            <person name="Kim H.-S."/>
            <person name="Busman M."/>
            <person name="Brown D.W."/>
            <person name="Divon H."/>
            <person name="Uhlig S."/>
            <person name="Proctor R.H."/>
        </authorList>
    </citation>
    <scope>NUCLEOTIDE SEQUENCE [LARGE SCALE GENOMIC DNA]</scope>
    <source>
        <strain evidence="2 3">NRRL 66243</strain>
    </source>
</reference>
<evidence type="ECO:0000313" key="3">
    <source>
        <dbReference type="Proteomes" id="UP000530670"/>
    </source>
</evidence>
<dbReference type="Proteomes" id="UP000530670">
    <property type="component" value="Unassembled WGS sequence"/>
</dbReference>
<accession>A0A8H5VXY2</accession>
<dbReference type="AlphaFoldDB" id="A0A8H5VXY2"/>
<dbReference type="GeneID" id="59303989"/>
<dbReference type="OrthoDB" id="5089510at2759"/>
<evidence type="ECO:0000256" key="1">
    <source>
        <dbReference type="SAM" id="MobiDB-lite"/>
    </source>
</evidence>
<protein>
    <submittedName>
        <fullName evidence="2">Uncharacterized protein</fullName>
    </submittedName>
</protein>
<keyword evidence="3" id="KW-1185">Reference proteome</keyword>
<feature type="compositionally biased region" description="Basic and acidic residues" evidence="1">
    <location>
        <begin position="76"/>
        <end position="86"/>
    </location>
</feature>
<proteinExistence type="predicted"/>
<dbReference type="EMBL" id="JAAQRI010000099">
    <property type="protein sequence ID" value="KAF5638570.1"/>
    <property type="molecule type" value="Genomic_DNA"/>
</dbReference>
<organism evidence="2 3">
    <name type="scientific">Fusarium tjaetaba</name>
    <dbReference type="NCBI Taxonomy" id="1567544"/>
    <lineage>
        <taxon>Eukaryota</taxon>
        <taxon>Fungi</taxon>
        <taxon>Dikarya</taxon>
        <taxon>Ascomycota</taxon>
        <taxon>Pezizomycotina</taxon>
        <taxon>Sordariomycetes</taxon>
        <taxon>Hypocreomycetidae</taxon>
        <taxon>Hypocreales</taxon>
        <taxon>Nectriaceae</taxon>
        <taxon>Fusarium</taxon>
        <taxon>Fusarium fujikuroi species complex</taxon>
    </lineage>
</organism>
<sequence>MAASSSNLETEQPVQSVDIVMLDAPDQSEDIYMPDAPEDRNVVSSEDGTQQFGRGRPQTFSVDQSNLYNSSAAMSRSEESIPHGQEDPTSEVINRETITIYHITRVYLGSRELTTSSVITTVQEHQSSHDLDGEDTIMRD</sequence>
<comment type="caution">
    <text evidence="2">The sequence shown here is derived from an EMBL/GenBank/DDBJ whole genome shotgun (WGS) entry which is preliminary data.</text>
</comment>
<dbReference type="RefSeq" id="XP_037207671.1">
    <property type="nucleotide sequence ID" value="XM_037351719.1"/>
</dbReference>
<feature type="compositionally biased region" description="Polar residues" evidence="1">
    <location>
        <begin position="42"/>
        <end position="74"/>
    </location>
</feature>